<evidence type="ECO:0000313" key="1">
    <source>
        <dbReference type="EMBL" id="CAF4809399.1"/>
    </source>
</evidence>
<reference evidence="1" key="1">
    <citation type="submission" date="2021-02" db="EMBL/GenBank/DDBJ databases">
        <authorList>
            <person name="Nowell W R."/>
        </authorList>
    </citation>
    <scope>NUCLEOTIDE SEQUENCE</scope>
</reference>
<dbReference type="AlphaFoldDB" id="A0A821PV27"/>
<protein>
    <submittedName>
        <fullName evidence="1">Uncharacterized protein</fullName>
    </submittedName>
</protein>
<feature type="non-terminal residue" evidence="1">
    <location>
        <position position="1"/>
    </location>
</feature>
<feature type="non-terminal residue" evidence="1">
    <location>
        <position position="135"/>
    </location>
</feature>
<evidence type="ECO:0000313" key="2">
    <source>
        <dbReference type="Proteomes" id="UP000663873"/>
    </source>
</evidence>
<name>A0A821PV27_9BILA</name>
<organism evidence="1 2">
    <name type="scientific">Rotaria socialis</name>
    <dbReference type="NCBI Taxonomy" id="392032"/>
    <lineage>
        <taxon>Eukaryota</taxon>
        <taxon>Metazoa</taxon>
        <taxon>Spiralia</taxon>
        <taxon>Gnathifera</taxon>
        <taxon>Rotifera</taxon>
        <taxon>Eurotatoria</taxon>
        <taxon>Bdelloidea</taxon>
        <taxon>Philodinida</taxon>
        <taxon>Philodinidae</taxon>
        <taxon>Rotaria</taxon>
    </lineage>
</organism>
<proteinExistence type="predicted"/>
<comment type="caution">
    <text evidence="1">The sequence shown here is derived from an EMBL/GenBank/DDBJ whole genome shotgun (WGS) entry which is preliminary data.</text>
</comment>
<accession>A0A821PV27</accession>
<keyword evidence="2" id="KW-1185">Reference proteome</keyword>
<sequence>SLDILPERQSPAIIERCPSVSSKTTDILVPSIESRSTTETCDIDDDNDGEIENEILASDDDFDDLPSDFGNDDMFLDESVYENDDIDFIRSAAKSLMTSLAEMQKASETMNKIDQPQSTLYGDDYIVMIKCRRFA</sequence>
<dbReference type="EMBL" id="CAJOBP010050213">
    <property type="protein sequence ID" value="CAF4809399.1"/>
    <property type="molecule type" value="Genomic_DNA"/>
</dbReference>
<dbReference type="Proteomes" id="UP000663873">
    <property type="component" value="Unassembled WGS sequence"/>
</dbReference>
<gene>
    <name evidence="1" type="ORF">UJA718_LOCUS41654</name>
</gene>